<evidence type="ECO:0000313" key="3">
    <source>
        <dbReference type="Proteomes" id="UP000308444"/>
    </source>
</evidence>
<organism evidence="2 3">
    <name type="scientific">Bacillus cereus</name>
    <dbReference type="NCBI Taxonomy" id="1396"/>
    <lineage>
        <taxon>Bacteria</taxon>
        <taxon>Bacillati</taxon>
        <taxon>Bacillota</taxon>
        <taxon>Bacilli</taxon>
        <taxon>Bacillales</taxon>
        <taxon>Bacillaceae</taxon>
        <taxon>Bacillus</taxon>
        <taxon>Bacillus cereus group</taxon>
    </lineage>
</organism>
<dbReference type="AlphaFoldDB" id="A0A9X9A2Q1"/>
<evidence type="ECO:0000259" key="1">
    <source>
        <dbReference type="Pfam" id="PF00668"/>
    </source>
</evidence>
<accession>A0A9X9A2Q1</accession>
<feature type="domain" description="Condensation" evidence="1">
    <location>
        <begin position="1"/>
        <end position="98"/>
    </location>
</feature>
<protein>
    <recommendedName>
        <fullName evidence="1">Condensation domain-containing protein</fullName>
    </recommendedName>
</protein>
<dbReference type="InterPro" id="IPR001242">
    <property type="entry name" value="Condensation_dom"/>
</dbReference>
<dbReference type="Proteomes" id="UP000308444">
    <property type="component" value="Unassembled WGS sequence"/>
</dbReference>
<gene>
    <name evidence="2" type="ORF">FC695_34715</name>
</gene>
<dbReference type="Gene3D" id="3.30.559.30">
    <property type="entry name" value="Nonribosomal peptide synthetase, condensation domain"/>
    <property type="match status" value="1"/>
</dbReference>
<evidence type="ECO:0000313" key="2">
    <source>
        <dbReference type="EMBL" id="TKI90216.1"/>
    </source>
</evidence>
<dbReference type="SUPFAM" id="SSF52777">
    <property type="entry name" value="CoA-dependent acyltransferases"/>
    <property type="match status" value="1"/>
</dbReference>
<comment type="caution">
    <text evidence="2">The sequence shown here is derived from an EMBL/GenBank/DDBJ whole genome shotgun (WGS) entry which is preliminary data.</text>
</comment>
<feature type="non-terminal residue" evidence="2">
    <location>
        <position position="100"/>
    </location>
</feature>
<feature type="non-terminal residue" evidence="2">
    <location>
        <position position="1"/>
    </location>
</feature>
<sequence length="100" mass="11703">QKHRISMNTLFSTFMLIYIHKMYDQSDIIIGSPVLNRSGVLEKKIVGMFTSTMPLRLNVDEDESVLSFIKRVNHEIKQCLFHQRYPYNLLVKDLQLTSKG</sequence>
<proteinExistence type="predicted"/>
<dbReference type="Pfam" id="PF00668">
    <property type="entry name" value="Condensation"/>
    <property type="match status" value="1"/>
</dbReference>
<dbReference type="EMBL" id="SZOH01003501">
    <property type="protein sequence ID" value="TKI90216.1"/>
    <property type="molecule type" value="Genomic_DNA"/>
</dbReference>
<reference evidence="2 3" key="1">
    <citation type="journal article" date="2019" name="Environ. Microbiol.">
        <title>An active ?-lactamase is a part of an orchestrated cell wall stress resistance network of Bacillus subtilis and related rhizosphere species.</title>
        <authorList>
            <person name="Bucher T."/>
            <person name="Keren-Paz A."/>
            <person name="Hausser J."/>
            <person name="Olender T."/>
            <person name="Cytryn E."/>
            <person name="Kolodkin-Gal I."/>
        </authorList>
    </citation>
    <scope>NUCLEOTIDE SEQUENCE [LARGE SCALE GENOMIC DNA]</scope>
    <source>
        <strain evidence="2 3">I32</strain>
    </source>
</reference>
<name>A0A9X9A2Q1_BACCE</name>
<dbReference type="GO" id="GO:0003824">
    <property type="term" value="F:catalytic activity"/>
    <property type="evidence" value="ECO:0007669"/>
    <property type="project" value="InterPro"/>
</dbReference>